<keyword evidence="5 9" id="KW-0255">Endonuclease</keyword>
<dbReference type="GO" id="GO:0051607">
    <property type="term" value="P:defense response to virus"/>
    <property type="evidence" value="ECO:0007669"/>
    <property type="project" value="UniProtKB-UniRule"/>
</dbReference>
<dbReference type="Proteomes" id="UP000501945">
    <property type="component" value="Chromosome"/>
</dbReference>
<evidence type="ECO:0000256" key="2">
    <source>
        <dbReference type="ARBA" id="ARBA00009959"/>
    </source>
</evidence>
<dbReference type="NCBIfam" id="TIGR01573">
    <property type="entry name" value="cas2"/>
    <property type="match status" value="1"/>
</dbReference>
<dbReference type="AlphaFoldDB" id="A0A6H0UID8"/>
<comment type="similarity">
    <text evidence="2 9">Belongs to the CRISPR-associated endoribonuclease Cas2 protein family.</text>
</comment>
<keyword evidence="3 9" id="KW-0540">Nuclease</keyword>
<feature type="binding site" evidence="9">
    <location>
        <position position="8"/>
    </location>
    <ligand>
        <name>Mg(2+)</name>
        <dbReference type="ChEBI" id="CHEBI:18420"/>
        <note>catalytic</note>
    </ligand>
</feature>
<dbReference type="Pfam" id="PF09827">
    <property type="entry name" value="CRISPR_Cas2"/>
    <property type="match status" value="1"/>
</dbReference>
<evidence type="ECO:0000256" key="8">
    <source>
        <dbReference type="ARBA" id="ARBA00023118"/>
    </source>
</evidence>
<organism evidence="10 11">
    <name type="scientific">Pseudolactococcus raffinolactis</name>
    <dbReference type="NCBI Taxonomy" id="1366"/>
    <lineage>
        <taxon>Bacteria</taxon>
        <taxon>Bacillati</taxon>
        <taxon>Bacillota</taxon>
        <taxon>Bacilli</taxon>
        <taxon>Lactobacillales</taxon>
        <taxon>Streptococcaceae</taxon>
        <taxon>Pseudolactococcus</taxon>
    </lineage>
</organism>
<comment type="subunit">
    <text evidence="9">Homodimer, forms a heterotetramer with a Cas1 homodimer.</text>
</comment>
<keyword evidence="7 9" id="KW-0460">Magnesium</keyword>
<dbReference type="InterPro" id="IPR019199">
    <property type="entry name" value="Virulence_VapD/CRISPR_Cas2"/>
</dbReference>
<evidence type="ECO:0000256" key="5">
    <source>
        <dbReference type="ARBA" id="ARBA00022759"/>
    </source>
</evidence>
<evidence type="ECO:0000256" key="4">
    <source>
        <dbReference type="ARBA" id="ARBA00022723"/>
    </source>
</evidence>
<dbReference type="RefSeq" id="WP_167839033.1">
    <property type="nucleotide sequence ID" value="NZ_CP047616.1"/>
</dbReference>
<evidence type="ECO:0000256" key="9">
    <source>
        <dbReference type="HAMAP-Rule" id="MF_01471"/>
    </source>
</evidence>
<comment type="function">
    <text evidence="9">CRISPR (clustered regularly interspaced short palindromic repeat), is an adaptive immune system that provides protection against mobile genetic elements (viruses, transposable elements and conjugative plasmids). CRISPR clusters contain sequences complementary to antecedent mobile elements and target invading nucleic acids. CRISPR clusters are transcribed and processed into CRISPR RNA (crRNA). Functions as a ssRNA-specific endoribonuclease. Involved in the integration of spacer DNA into the CRISPR cassette.</text>
</comment>
<keyword evidence="8 9" id="KW-0051">Antiviral defense</keyword>
<name>A0A6H0UID8_9LACT</name>
<evidence type="ECO:0000313" key="10">
    <source>
        <dbReference type="EMBL" id="QIW54543.1"/>
    </source>
</evidence>
<evidence type="ECO:0000256" key="6">
    <source>
        <dbReference type="ARBA" id="ARBA00022801"/>
    </source>
</evidence>
<accession>A0A6H0UID8</accession>
<sequence length="101" mass="11834">MMLLCAFDLPRETKEERKAANKYRKRLVELGFAMKQFSLYEREVRHIDVKNRLIDILREELPDTGAITLYLLPNEVNDAQITILGEKSVNKTVRVARIIFL</sequence>
<evidence type="ECO:0000313" key="11">
    <source>
        <dbReference type="Proteomes" id="UP000501945"/>
    </source>
</evidence>
<dbReference type="GO" id="GO:0016787">
    <property type="term" value="F:hydrolase activity"/>
    <property type="evidence" value="ECO:0007669"/>
    <property type="project" value="UniProtKB-KW"/>
</dbReference>
<keyword evidence="6 9" id="KW-0378">Hydrolase</keyword>
<keyword evidence="4 9" id="KW-0479">Metal-binding</keyword>
<dbReference type="SUPFAM" id="SSF143430">
    <property type="entry name" value="TTP0101/SSO1404-like"/>
    <property type="match status" value="1"/>
</dbReference>
<reference evidence="10 11" key="1">
    <citation type="submission" date="2019-12" db="EMBL/GenBank/DDBJ databases">
        <title>Whole genome sequences of Lactococcus raffinolactis strains isolated from sewage.</title>
        <authorList>
            <person name="Ybazeta G."/>
            <person name="Ross M."/>
            <person name="Brabant-Kirwan D."/>
            <person name="Saleh M."/>
            <person name="Dillon J.A."/>
            <person name="Splinter K."/>
            <person name="Nokhbeh R."/>
        </authorList>
    </citation>
    <scope>NUCLEOTIDE SEQUENCE [LARGE SCALE GENOMIC DNA]</scope>
    <source>
        <strain evidence="10 11">Lr_19_5</strain>
    </source>
</reference>
<gene>
    <name evidence="9 10" type="primary">cas2</name>
    <name evidence="10" type="ORF">GU336_10585</name>
</gene>
<dbReference type="GO" id="GO:0046872">
    <property type="term" value="F:metal ion binding"/>
    <property type="evidence" value="ECO:0007669"/>
    <property type="project" value="UniProtKB-UniRule"/>
</dbReference>
<evidence type="ECO:0000256" key="7">
    <source>
        <dbReference type="ARBA" id="ARBA00022842"/>
    </source>
</evidence>
<protein>
    <recommendedName>
        <fullName evidence="9">CRISPR-associated endoribonuclease Cas2</fullName>
        <ecNumber evidence="9">3.1.-.-</ecNumber>
    </recommendedName>
</protein>
<dbReference type="HAMAP" id="MF_01471">
    <property type="entry name" value="Cas2"/>
    <property type="match status" value="1"/>
</dbReference>
<proteinExistence type="inferred from homology"/>
<dbReference type="GO" id="GO:0043571">
    <property type="term" value="P:maintenance of CRISPR repeat elements"/>
    <property type="evidence" value="ECO:0007669"/>
    <property type="project" value="UniProtKB-UniRule"/>
</dbReference>
<evidence type="ECO:0000256" key="3">
    <source>
        <dbReference type="ARBA" id="ARBA00022722"/>
    </source>
</evidence>
<dbReference type="EMBL" id="CP047616">
    <property type="protein sequence ID" value="QIW54543.1"/>
    <property type="molecule type" value="Genomic_DNA"/>
</dbReference>
<evidence type="ECO:0000256" key="1">
    <source>
        <dbReference type="ARBA" id="ARBA00001946"/>
    </source>
</evidence>
<comment type="cofactor">
    <cofactor evidence="1 9">
        <name>Mg(2+)</name>
        <dbReference type="ChEBI" id="CHEBI:18420"/>
    </cofactor>
</comment>
<dbReference type="EC" id="3.1.-.-" evidence="9"/>
<dbReference type="GO" id="GO:0004521">
    <property type="term" value="F:RNA endonuclease activity"/>
    <property type="evidence" value="ECO:0007669"/>
    <property type="project" value="InterPro"/>
</dbReference>
<dbReference type="InterPro" id="IPR021127">
    <property type="entry name" value="CRISPR_associated_Cas2"/>
</dbReference>